<dbReference type="InterPro" id="IPR019787">
    <property type="entry name" value="Znf_PHD-finger"/>
</dbReference>
<name>A0A8D8WHH0_9HEMI</name>
<sequence>MDDPSENSKDICPVCAKVNNNFMVECELCGQWVHAKCYNVQKGDYKPLKEGLQSFKCKDCGLKLNTDPSFPASSHDVQSSNAEGLTMESNTGSLFPEEELSKDANIDIDHGVDDVKQDLVDNSDIGANDGDILCSSNVSRPSILDYSSPGNNAYLPSSDYVQCNNETQRFDTNVTGVNLCDSVNDPSHGSNIECHSGSSNMQDYTHGVLKSNEDLNSNIVCENVDSSSVDSDTDIFSSCSPIPRVSSMIPVVLSSPDTPDVHSKVIPSENMVQVGSPSQAPVVLTSTNSIQDGILTDCSNSSDDSSQLLLDAIVRVPRPASIPGLISQVESSHVDRCEESQNSIPDASGRVACQYCGKMYKCVNKHIVAAHPTHL</sequence>
<dbReference type="InterPro" id="IPR001965">
    <property type="entry name" value="Znf_PHD"/>
</dbReference>
<dbReference type="AlphaFoldDB" id="A0A8D8WHH0"/>
<reference evidence="6" key="1">
    <citation type="submission" date="2021-05" db="EMBL/GenBank/DDBJ databases">
        <authorList>
            <person name="Alioto T."/>
            <person name="Alioto T."/>
            <person name="Gomez Garrido J."/>
        </authorList>
    </citation>
    <scope>NUCLEOTIDE SEQUENCE</scope>
</reference>
<evidence type="ECO:0000256" key="3">
    <source>
        <dbReference type="ARBA" id="ARBA00022833"/>
    </source>
</evidence>
<keyword evidence="3" id="KW-0862">Zinc</keyword>
<keyword evidence="1" id="KW-0479">Metal-binding</keyword>
<dbReference type="InterPro" id="IPR011011">
    <property type="entry name" value="Znf_FYVE_PHD"/>
</dbReference>
<protein>
    <recommendedName>
        <fullName evidence="5">PHD-type domain-containing protein</fullName>
    </recommendedName>
</protein>
<dbReference type="Pfam" id="PF00628">
    <property type="entry name" value="PHD"/>
    <property type="match status" value="1"/>
</dbReference>
<proteinExistence type="predicted"/>
<feature type="domain" description="PHD-type" evidence="5">
    <location>
        <begin position="9"/>
        <end position="63"/>
    </location>
</feature>
<accession>A0A8D8WHH0</accession>
<keyword evidence="2 4" id="KW-0863">Zinc-finger</keyword>
<dbReference type="SUPFAM" id="SSF57903">
    <property type="entry name" value="FYVE/PHD zinc finger"/>
    <property type="match status" value="1"/>
</dbReference>
<dbReference type="PROSITE" id="PS01359">
    <property type="entry name" value="ZF_PHD_1"/>
    <property type="match status" value="1"/>
</dbReference>
<evidence type="ECO:0000256" key="1">
    <source>
        <dbReference type="ARBA" id="ARBA00022723"/>
    </source>
</evidence>
<dbReference type="InterPro" id="IPR019786">
    <property type="entry name" value="Zinc_finger_PHD-type_CS"/>
</dbReference>
<dbReference type="InterPro" id="IPR013083">
    <property type="entry name" value="Znf_RING/FYVE/PHD"/>
</dbReference>
<evidence type="ECO:0000313" key="6">
    <source>
        <dbReference type="EMBL" id="CAG6659073.1"/>
    </source>
</evidence>
<dbReference type="SMART" id="SM00249">
    <property type="entry name" value="PHD"/>
    <property type="match status" value="1"/>
</dbReference>
<dbReference type="PROSITE" id="PS50016">
    <property type="entry name" value="ZF_PHD_2"/>
    <property type="match status" value="1"/>
</dbReference>
<evidence type="ECO:0000256" key="4">
    <source>
        <dbReference type="PROSITE-ProRule" id="PRU00146"/>
    </source>
</evidence>
<evidence type="ECO:0000256" key="2">
    <source>
        <dbReference type="ARBA" id="ARBA00022771"/>
    </source>
</evidence>
<organism evidence="6">
    <name type="scientific">Cacopsylla melanoneura</name>
    <dbReference type="NCBI Taxonomy" id="428564"/>
    <lineage>
        <taxon>Eukaryota</taxon>
        <taxon>Metazoa</taxon>
        <taxon>Ecdysozoa</taxon>
        <taxon>Arthropoda</taxon>
        <taxon>Hexapoda</taxon>
        <taxon>Insecta</taxon>
        <taxon>Pterygota</taxon>
        <taxon>Neoptera</taxon>
        <taxon>Paraneoptera</taxon>
        <taxon>Hemiptera</taxon>
        <taxon>Sternorrhyncha</taxon>
        <taxon>Psylloidea</taxon>
        <taxon>Psyllidae</taxon>
        <taxon>Psyllinae</taxon>
        <taxon>Cacopsylla</taxon>
    </lineage>
</organism>
<evidence type="ECO:0000259" key="5">
    <source>
        <dbReference type="PROSITE" id="PS50016"/>
    </source>
</evidence>
<dbReference type="EMBL" id="HBUF01193284">
    <property type="protein sequence ID" value="CAG6659073.1"/>
    <property type="molecule type" value="Transcribed_RNA"/>
</dbReference>
<dbReference type="Gene3D" id="3.30.40.10">
    <property type="entry name" value="Zinc/RING finger domain, C3HC4 (zinc finger)"/>
    <property type="match status" value="1"/>
</dbReference>
<dbReference type="GO" id="GO:0008270">
    <property type="term" value="F:zinc ion binding"/>
    <property type="evidence" value="ECO:0007669"/>
    <property type="project" value="UniProtKB-KW"/>
</dbReference>